<accession>Q5H4G8</accession>
<evidence type="ECO:0000313" key="2">
    <source>
        <dbReference type="Proteomes" id="UP000006735"/>
    </source>
</evidence>
<dbReference type="HOGENOM" id="CLU_2940792_0_0_6"/>
<organism evidence="1 2">
    <name type="scientific">Xanthomonas oryzae pv. oryzae (strain KACC10331 / KXO85)</name>
    <dbReference type="NCBI Taxonomy" id="291331"/>
    <lineage>
        <taxon>Bacteria</taxon>
        <taxon>Pseudomonadati</taxon>
        <taxon>Pseudomonadota</taxon>
        <taxon>Gammaproteobacteria</taxon>
        <taxon>Lysobacterales</taxon>
        <taxon>Lysobacteraceae</taxon>
        <taxon>Xanthomonas</taxon>
    </lineage>
</organism>
<name>Q5H4G8_XANOR</name>
<protein>
    <submittedName>
        <fullName evidence="1">Uncharacterized protein</fullName>
    </submittedName>
</protein>
<proteinExistence type="predicted"/>
<keyword evidence="2" id="KW-1185">Reference proteome</keyword>
<reference evidence="1 2" key="1">
    <citation type="journal article" date="2005" name="Nucleic Acids Res.">
        <title>The genome sequence of Xanthomonas oryzae pathovar oryzae KACC10331, the bacterial blight pathogen of rice.</title>
        <authorList>
            <person name="Lee B.M."/>
            <person name="Park Y.J."/>
            <person name="Park D.S."/>
            <person name="Kang H.W."/>
            <person name="Kim J.G."/>
            <person name="Song E.S."/>
            <person name="Park I.C."/>
            <person name="Yoon U.H."/>
            <person name="Hahn J.H."/>
            <person name="Koo B.S."/>
            <person name="Lee G.B."/>
            <person name="Kim H."/>
            <person name="Park H.S."/>
            <person name="Yoon K.O."/>
            <person name="Kim J.H."/>
            <person name="Jung C.H."/>
            <person name="Koh N.H."/>
            <person name="Seo J.S."/>
            <person name="Go S.J."/>
        </authorList>
    </citation>
    <scope>NUCLEOTIDE SEQUENCE [LARGE SCALE GENOMIC DNA]</scope>
    <source>
        <strain evidence="2">KACC10331 / KXO85</strain>
    </source>
</reference>
<dbReference type="EMBL" id="AE013598">
    <property type="protein sequence ID" value="AAW74153.1"/>
    <property type="molecule type" value="Genomic_DNA"/>
</dbReference>
<dbReference type="Proteomes" id="UP000006735">
    <property type="component" value="Chromosome"/>
</dbReference>
<sequence length="60" mass="6542">MSSQWLQGQTQQIDDAVCSFFNKVTHQLSGAVSSPMAGPLAAWMPPSSLQGWIHGVSRKR</sequence>
<gene>
    <name evidence="1" type="ordered locus">XOO0899</name>
</gene>
<evidence type="ECO:0000313" key="1">
    <source>
        <dbReference type="EMBL" id="AAW74153.1"/>
    </source>
</evidence>
<dbReference type="KEGG" id="xoo:XOO0899"/>
<dbReference type="AlphaFoldDB" id="Q5H4G8"/>